<dbReference type="AlphaFoldDB" id="A0A1D8GIA4"/>
<dbReference type="GO" id="GO:0003723">
    <property type="term" value="F:RNA binding"/>
    <property type="evidence" value="ECO:0007669"/>
    <property type="project" value="InterPro"/>
</dbReference>
<dbReference type="SUPFAM" id="SSF56037">
    <property type="entry name" value="PheT/TilS domain"/>
    <property type="match status" value="1"/>
</dbReference>
<dbReference type="InterPro" id="IPR005146">
    <property type="entry name" value="B3/B4_tRNA-bd"/>
</dbReference>
<dbReference type="PANTHER" id="PTHR39209:SF2">
    <property type="entry name" value="CYTOPLASMIC PROTEIN"/>
    <property type="match status" value="1"/>
</dbReference>
<dbReference type="EMBL" id="CP017269">
    <property type="protein sequence ID" value="AOT70645.1"/>
    <property type="molecule type" value="Genomic_DNA"/>
</dbReference>
<dbReference type="KEGG" id="gfe:Gferi_14325"/>
<dbReference type="PANTHER" id="PTHR39209">
    <property type="match status" value="1"/>
</dbReference>
<dbReference type="RefSeq" id="WP_069977620.1">
    <property type="nucleotide sequence ID" value="NZ_CP017269.1"/>
</dbReference>
<dbReference type="GO" id="GO:0004826">
    <property type="term" value="F:phenylalanine-tRNA ligase activity"/>
    <property type="evidence" value="ECO:0007669"/>
    <property type="project" value="InterPro"/>
</dbReference>
<name>A0A1D8GIA4_9FIRM</name>
<gene>
    <name evidence="2" type="ORF">Gferi_14325</name>
</gene>
<feature type="domain" description="B3/B4 tRNA-binding" evidence="1">
    <location>
        <begin position="63"/>
        <end position="216"/>
    </location>
</feature>
<evidence type="ECO:0000259" key="1">
    <source>
        <dbReference type="SMART" id="SM00873"/>
    </source>
</evidence>
<dbReference type="STRING" id="1424294.Gferi_14325"/>
<organism evidence="2 3">
    <name type="scientific">Geosporobacter ferrireducens</name>
    <dbReference type="NCBI Taxonomy" id="1424294"/>
    <lineage>
        <taxon>Bacteria</taxon>
        <taxon>Bacillati</taxon>
        <taxon>Bacillota</taxon>
        <taxon>Clostridia</taxon>
        <taxon>Peptostreptococcales</taxon>
        <taxon>Thermotaleaceae</taxon>
        <taxon>Geosporobacter</taxon>
    </lineage>
</organism>
<keyword evidence="3" id="KW-1185">Reference proteome</keyword>
<dbReference type="SMART" id="SM00873">
    <property type="entry name" value="B3_4"/>
    <property type="match status" value="1"/>
</dbReference>
<sequence length="233" mass="26518">MRYTIKPEVFELDPRLHFGVLVGKGLSNTASLPSDTDVLRNAENYVRQTIREEEVRNLPTIRDYRNTMEKAGINPNKYPPSTEAMMKRVLKGSSLPTINALVDLCNAVSLENQISLGGHDLRDIQEDLSVCFSKGTERFLPFGAKEYEEVEDRELVFTSGNIVQTRKWIWRQSELGKMMLDTKDVFFQLVSFEGNEGSQLTKALDSLEALIVERFGGTCQRYIVNQDNPSIEF</sequence>
<dbReference type="InterPro" id="IPR020825">
    <property type="entry name" value="Phe-tRNA_synthase-like_B3/B4"/>
</dbReference>
<dbReference type="Pfam" id="PF03483">
    <property type="entry name" value="B3_4"/>
    <property type="match status" value="1"/>
</dbReference>
<evidence type="ECO:0000313" key="3">
    <source>
        <dbReference type="Proteomes" id="UP000095743"/>
    </source>
</evidence>
<dbReference type="Gene3D" id="3.50.40.10">
    <property type="entry name" value="Phenylalanyl-trna Synthetase, Chain B, domain 3"/>
    <property type="match status" value="1"/>
</dbReference>
<dbReference type="Proteomes" id="UP000095743">
    <property type="component" value="Chromosome"/>
</dbReference>
<accession>A0A1D8GIA4</accession>
<evidence type="ECO:0000313" key="2">
    <source>
        <dbReference type="EMBL" id="AOT70645.1"/>
    </source>
</evidence>
<proteinExistence type="predicted"/>
<protein>
    <recommendedName>
        <fullName evidence="1">B3/B4 tRNA-binding domain-containing protein</fullName>
    </recommendedName>
</protein>
<reference evidence="2 3" key="1">
    <citation type="submission" date="2016-09" db="EMBL/GenBank/DDBJ databases">
        <title>Genomic analysis reveals versatility of anaerobic energy metabolism of Geosporobacter ferrireducens IRF9 of phylum Firmicutes.</title>
        <authorList>
            <person name="Kim S.-J."/>
        </authorList>
    </citation>
    <scope>NUCLEOTIDE SEQUENCE [LARGE SCALE GENOMIC DNA]</scope>
    <source>
        <strain evidence="2 3">IRF9</strain>
    </source>
</reference>
<dbReference type="OrthoDB" id="276580at2"/>